<keyword evidence="3" id="KW-1185">Reference proteome</keyword>
<dbReference type="GO" id="GO:0043743">
    <property type="term" value="F:LPPG:FO 2-phospho-L-lactate transferase activity"/>
    <property type="evidence" value="ECO:0007669"/>
    <property type="project" value="InterPro"/>
</dbReference>
<dbReference type="SUPFAM" id="SSF142338">
    <property type="entry name" value="CofD-like"/>
    <property type="match status" value="1"/>
</dbReference>
<evidence type="ECO:0000256" key="1">
    <source>
        <dbReference type="SAM" id="MobiDB-lite"/>
    </source>
</evidence>
<accession>A0A5C3QW66</accession>
<gene>
    <name evidence="2" type="ORF">BDV98DRAFT_521465</name>
</gene>
<dbReference type="AlphaFoldDB" id="A0A5C3QW66"/>
<dbReference type="Proteomes" id="UP000305067">
    <property type="component" value="Unassembled WGS sequence"/>
</dbReference>
<dbReference type="Pfam" id="PF01933">
    <property type="entry name" value="CofD"/>
    <property type="match status" value="1"/>
</dbReference>
<evidence type="ECO:0000313" key="3">
    <source>
        <dbReference type="Proteomes" id="UP000305067"/>
    </source>
</evidence>
<name>A0A5C3QW66_9AGAR</name>
<dbReference type="Gene3D" id="3.40.50.10680">
    <property type="entry name" value="CofD-like domains"/>
    <property type="match status" value="1"/>
</dbReference>
<dbReference type="PANTHER" id="PTHR31240:SF0">
    <property type="entry name" value="MATERNAL EFFECT EMBRYO ARREST 18"/>
    <property type="match status" value="1"/>
</dbReference>
<protein>
    <submittedName>
        <fullName evidence="2">Uncharacterized protein</fullName>
    </submittedName>
</protein>
<dbReference type="STRING" id="1884261.A0A5C3QW66"/>
<dbReference type="InterPro" id="IPR002882">
    <property type="entry name" value="CofD"/>
</dbReference>
<proteinExistence type="predicted"/>
<dbReference type="OrthoDB" id="10267139at2759"/>
<dbReference type="InterPro" id="IPR038136">
    <property type="entry name" value="CofD-like_dom_sf"/>
</dbReference>
<evidence type="ECO:0000313" key="2">
    <source>
        <dbReference type="EMBL" id="TFL06245.1"/>
    </source>
</evidence>
<sequence>MLRPPAPESPGSSVFDLPIQPTSHTPQLNLPSPPNEAQSSDPDSLHSFVVISGGTGGNAICSAFGSKACYVLPVSDDGGSSSEIIRVLGGPSIGDIRSRLIRLIPSSPPSSPLDAIRHLLAYRLPAKCSEQEAREEWRQIVEGKSQLWKGIPKDRKEAIRGFLVHFESEVLKRAHREFSFVNGSIGNYFLAAAQGFFRSLPSAIFLFASITNSQANILPVIITSHTVTIAAELEDGARLVGQCEISHPVHSSPPQMNFSDSMHNISPDSSVDGMGEMVSSQKNIMFEPAGKDDEEEELSSRIKRIYYLNAYASEVYPSPNPDFLSSLNSNDILVYSCGSLWTSIMPVLAIRGVAAAIARSRSLKAKVLLLNSKNDRETGGYTATDYIYALANTLNAQYPGHQYSLGNAHTRYPISAFITDVVYLTGGKVPIDILKLTKLGVRCTEVAGDPRNDGTPMFSPSCVREAIKKVMVAGRA</sequence>
<dbReference type="EMBL" id="ML178815">
    <property type="protein sequence ID" value="TFL06245.1"/>
    <property type="molecule type" value="Genomic_DNA"/>
</dbReference>
<feature type="region of interest" description="Disordered" evidence="1">
    <location>
        <begin position="1"/>
        <end position="44"/>
    </location>
</feature>
<feature type="compositionally biased region" description="Polar residues" evidence="1">
    <location>
        <begin position="20"/>
        <end position="42"/>
    </location>
</feature>
<organism evidence="2 3">
    <name type="scientific">Pterulicium gracile</name>
    <dbReference type="NCBI Taxonomy" id="1884261"/>
    <lineage>
        <taxon>Eukaryota</taxon>
        <taxon>Fungi</taxon>
        <taxon>Dikarya</taxon>
        <taxon>Basidiomycota</taxon>
        <taxon>Agaricomycotina</taxon>
        <taxon>Agaricomycetes</taxon>
        <taxon>Agaricomycetidae</taxon>
        <taxon>Agaricales</taxon>
        <taxon>Pleurotineae</taxon>
        <taxon>Pterulaceae</taxon>
        <taxon>Pterulicium</taxon>
    </lineage>
</organism>
<dbReference type="PANTHER" id="PTHR31240">
    <property type="entry name" value="MATERNAL EFFECT EMBRYO ARREST 18"/>
    <property type="match status" value="1"/>
</dbReference>
<reference evidence="2 3" key="1">
    <citation type="journal article" date="2019" name="Nat. Ecol. Evol.">
        <title>Megaphylogeny resolves global patterns of mushroom evolution.</title>
        <authorList>
            <person name="Varga T."/>
            <person name="Krizsan K."/>
            <person name="Foldi C."/>
            <person name="Dima B."/>
            <person name="Sanchez-Garcia M."/>
            <person name="Sanchez-Ramirez S."/>
            <person name="Szollosi G.J."/>
            <person name="Szarkandi J.G."/>
            <person name="Papp V."/>
            <person name="Albert L."/>
            <person name="Andreopoulos W."/>
            <person name="Angelini C."/>
            <person name="Antonin V."/>
            <person name="Barry K.W."/>
            <person name="Bougher N.L."/>
            <person name="Buchanan P."/>
            <person name="Buyck B."/>
            <person name="Bense V."/>
            <person name="Catcheside P."/>
            <person name="Chovatia M."/>
            <person name="Cooper J."/>
            <person name="Damon W."/>
            <person name="Desjardin D."/>
            <person name="Finy P."/>
            <person name="Geml J."/>
            <person name="Haridas S."/>
            <person name="Hughes K."/>
            <person name="Justo A."/>
            <person name="Karasinski D."/>
            <person name="Kautmanova I."/>
            <person name="Kiss B."/>
            <person name="Kocsube S."/>
            <person name="Kotiranta H."/>
            <person name="LaButti K.M."/>
            <person name="Lechner B.E."/>
            <person name="Liimatainen K."/>
            <person name="Lipzen A."/>
            <person name="Lukacs Z."/>
            <person name="Mihaltcheva S."/>
            <person name="Morgado L.N."/>
            <person name="Niskanen T."/>
            <person name="Noordeloos M.E."/>
            <person name="Ohm R.A."/>
            <person name="Ortiz-Santana B."/>
            <person name="Ovrebo C."/>
            <person name="Racz N."/>
            <person name="Riley R."/>
            <person name="Savchenko A."/>
            <person name="Shiryaev A."/>
            <person name="Soop K."/>
            <person name="Spirin V."/>
            <person name="Szebenyi C."/>
            <person name="Tomsovsky M."/>
            <person name="Tulloss R.E."/>
            <person name="Uehling J."/>
            <person name="Grigoriev I.V."/>
            <person name="Vagvolgyi C."/>
            <person name="Papp T."/>
            <person name="Martin F.M."/>
            <person name="Miettinen O."/>
            <person name="Hibbett D.S."/>
            <person name="Nagy L.G."/>
        </authorList>
    </citation>
    <scope>NUCLEOTIDE SEQUENCE [LARGE SCALE GENOMIC DNA]</scope>
    <source>
        <strain evidence="2 3">CBS 309.79</strain>
    </source>
</reference>